<dbReference type="Pfam" id="PF19045">
    <property type="entry name" value="Ligase_CoA_2"/>
    <property type="match status" value="1"/>
</dbReference>
<dbReference type="InterPro" id="IPR043938">
    <property type="entry name" value="Ligase_CoA_dom"/>
</dbReference>
<evidence type="ECO:0000259" key="4">
    <source>
        <dbReference type="SMART" id="SM00881"/>
    </source>
</evidence>
<dbReference type="SUPFAM" id="SSF52210">
    <property type="entry name" value="Succinyl-CoA synthetase domains"/>
    <property type="match status" value="2"/>
</dbReference>
<evidence type="ECO:0000313" key="6">
    <source>
        <dbReference type="Proteomes" id="UP000472355"/>
    </source>
</evidence>
<protein>
    <submittedName>
        <fullName evidence="5">Acetyl-CoA synthetase</fullName>
    </submittedName>
</protein>
<dbReference type="Pfam" id="PF13607">
    <property type="entry name" value="Succ_CoA_lig"/>
    <property type="match status" value="1"/>
</dbReference>
<dbReference type="EMBL" id="SGKU01000013">
    <property type="protein sequence ID" value="NFA42198.1"/>
    <property type="molecule type" value="Genomic_DNA"/>
</dbReference>
<name>A0A6M0SMC1_CLOBO</name>
<evidence type="ECO:0000256" key="2">
    <source>
        <dbReference type="ARBA" id="ARBA00022741"/>
    </source>
</evidence>
<evidence type="ECO:0000313" key="5">
    <source>
        <dbReference type="EMBL" id="NFA42198.1"/>
    </source>
</evidence>
<dbReference type="GO" id="GO:0005524">
    <property type="term" value="F:ATP binding"/>
    <property type="evidence" value="ECO:0007669"/>
    <property type="project" value="UniProtKB-KW"/>
</dbReference>
<dbReference type="Gene3D" id="3.40.50.261">
    <property type="entry name" value="Succinyl-CoA synthetase domains"/>
    <property type="match status" value="2"/>
</dbReference>
<dbReference type="SUPFAM" id="SSF51735">
    <property type="entry name" value="NAD(P)-binding Rossmann-fold domains"/>
    <property type="match status" value="1"/>
</dbReference>
<dbReference type="InterPro" id="IPR003781">
    <property type="entry name" value="CoA-bd"/>
</dbReference>
<accession>A0A6M0SMC1</accession>
<dbReference type="InterPro" id="IPR032875">
    <property type="entry name" value="Succ_CoA_lig_flav_dom"/>
</dbReference>
<gene>
    <name evidence="5" type="ORF">EXM65_06295</name>
</gene>
<dbReference type="PANTHER" id="PTHR43334:SF2">
    <property type="entry name" value="ACETATE--COA LIGASE [ADP-FORMING]"/>
    <property type="match status" value="1"/>
</dbReference>
<dbReference type="SMART" id="SM00881">
    <property type="entry name" value="CoA_binding"/>
    <property type="match status" value="1"/>
</dbReference>
<dbReference type="InterPro" id="IPR016102">
    <property type="entry name" value="Succinyl-CoA_synth-like"/>
</dbReference>
<keyword evidence="3" id="KW-0067">ATP-binding</keyword>
<proteinExistence type="predicted"/>
<dbReference type="AlphaFoldDB" id="A0A6M0SMC1"/>
<dbReference type="PANTHER" id="PTHR43334">
    <property type="entry name" value="ACETATE--COA LIGASE [ADP-FORMING]"/>
    <property type="match status" value="1"/>
</dbReference>
<dbReference type="Proteomes" id="UP000472355">
    <property type="component" value="Unassembled WGS sequence"/>
</dbReference>
<dbReference type="GO" id="GO:0043758">
    <property type="term" value="F:acetate-CoA ligase (ADP-forming) activity"/>
    <property type="evidence" value="ECO:0007669"/>
    <property type="project" value="InterPro"/>
</dbReference>
<comment type="caution">
    <text evidence="5">The sequence shown here is derived from an EMBL/GenBank/DDBJ whole genome shotgun (WGS) entry which is preliminary data.</text>
</comment>
<keyword evidence="1" id="KW-0436">Ligase</keyword>
<dbReference type="InterPro" id="IPR051538">
    <property type="entry name" value="Acyl-CoA_Synth/Transferase"/>
</dbReference>
<evidence type="ECO:0000256" key="3">
    <source>
        <dbReference type="ARBA" id="ARBA00022840"/>
    </source>
</evidence>
<organism evidence="5 6">
    <name type="scientific">Clostridium botulinum</name>
    <dbReference type="NCBI Taxonomy" id="1491"/>
    <lineage>
        <taxon>Bacteria</taxon>
        <taxon>Bacillati</taxon>
        <taxon>Bacillota</taxon>
        <taxon>Clostridia</taxon>
        <taxon>Eubacteriales</taxon>
        <taxon>Clostridiaceae</taxon>
        <taxon>Clostridium</taxon>
    </lineage>
</organism>
<dbReference type="InterPro" id="IPR036291">
    <property type="entry name" value="NAD(P)-bd_dom_sf"/>
</dbReference>
<evidence type="ECO:0000256" key="1">
    <source>
        <dbReference type="ARBA" id="ARBA00022598"/>
    </source>
</evidence>
<keyword evidence="2" id="KW-0547">Nucleotide-binding</keyword>
<reference evidence="5 6" key="1">
    <citation type="submission" date="2019-02" db="EMBL/GenBank/DDBJ databases">
        <title>Genome sequencing of Clostridium botulinum clinical isolates.</title>
        <authorList>
            <person name="Brunt J."/>
            <person name="Van Vliet A.H.M."/>
            <person name="Stringer S.C."/>
            <person name="Grant K.A."/>
            <person name="Carter A.C."/>
            <person name="Peck M.W."/>
        </authorList>
    </citation>
    <scope>NUCLEOTIDE SEQUENCE [LARGE SCALE GENOMIC DNA]</scope>
    <source>
        <strain evidence="5 6">H113700579</strain>
    </source>
</reference>
<sequence length="471" mass="51574">MKVEFARDYVVNNLKYALNPKSIAVVGASRYDTKVGYKVIQGLNNWGYKGKIYPVNPRADYVCKLKAYKRVIDIPDEIDLVFIAVPAHIVKMILKQCVEKKVKIVVIATSAFKEIGRGELQNELTQYCRDNELPLIGPNLVGMGSPYLNFNCGFIPYLPIKGPVAMISQSGANLLAALGTSQSDHFGMSFFVGLGNKADVDFCEFISYAGIDENTKCLSVYIEGLDSPEAFIDVCKKFNHKKPIVTIKVGGSKIGVKAAFAHTASENEGTDDAYYDKIFEEAGAIRATTWQEFLDMSLALGSQPSLKGENVVMITNGGGSGLLSCDHFERCGMPLKELKEISPGLGERIKAYMPMFGSPLNPVDISGTASPIQYKGAFTQAMRDPNVHGVLGSICPTAVTDVDAVVDIVIELHETYKHLNKPFIMECQGGEECHRAIMKLRDHGIPAYPTAEQSVNAMLALWKYGKIKGDI</sequence>
<dbReference type="Pfam" id="PF13380">
    <property type="entry name" value="CoA_binding_2"/>
    <property type="match status" value="1"/>
</dbReference>
<feature type="domain" description="CoA-binding" evidence="4">
    <location>
        <begin position="17"/>
        <end position="112"/>
    </location>
</feature>
<dbReference type="Gene3D" id="3.40.50.720">
    <property type="entry name" value="NAD(P)-binding Rossmann-like Domain"/>
    <property type="match status" value="1"/>
</dbReference>